<dbReference type="Gene3D" id="3.30.710.10">
    <property type="entry name" value="Potassium Channel Kv1.1, Chain A"/>
    <property type="match status" value="1"/>
</dbReference>
<accession>A0AAV1YSM8</accession>
<evidence type="ECO:0000313" key="2">
    <source>
        <dbReference type="EMBL" id="CAL1261834.1"/>
    </source>
</evidence>
<comment type="caution">
    <text evidence="2">The sequence shown here is derived from an EMBL/GenBank/DDBJ whole genome shotgun (WGS) entry which is preliminary data.</text>
</comment>
<protein>
    <submittedName>
        <fullName evidence="2">Uncharacterized protein</fullName>
    </submittedName>
</protein>
<dbReference type="SUPFAM" id="SSF54695">
    <property type="entry name" value="POZ domain"/>
    <property type="match status" value="1"/>
</dbReference>
<evidence type="ECO:0000313" key="3">
    <source>
        <dbReference type="Proteomes" id="UP001497382"/>
    </source>
</evidence>
<dbReference type="InterPro" id="IPR011333">
    <property type="entry name" value="SKP1/BTB/POZ_sf"/>
</dbReference>
<evidence type="ECO:0000256" key="1">
    <source>
        <dbReference type="SAM" id="MobiDB-lite"/>
    </source>
</evidence>
<organism evidence="2 3">
    <name type="scientific">Larinioides sclopetarius</name>
    <dbReference type="NCBI Taxonomy" id="280406"/>
    <lineage>
        <taxon>Eukaryota</taxon>
        <taxon>Metazoa</taxon>
        <taxon>Ecdysozoa</taxon>
        <taxon>Arthropoda</taxon>
        <taxon>Chelicerata</taxon>
        <taxon>Arachnida</taxon>
        <taxon>Araneae</taxon>
        <taxon>Araneomorphae</taxon>
        <taxon>Entelegynae</taxon>
        <taxon>Araneoidea</taxon>
        <taxon>Araneidae</taxon>
        <taxon>Larinioides</taxon>
    </lineage>
</organism>
<sequence>MKKPGTWGFSLIVSSPSARSAETGGKEGRNPREPGSDRSNPGSDSKNNSTAAINECKASGIAITSCTVSKEAVGPVIYIPCSSKNDIGYFVNEQYPSEDLIMANAAVSRGSFQWIIFNPFLPWRNLEATFYLGSPTVSQWKVTLQPINRRINYWKFSFSLEFDEWFYQTPVKDVVVDKLLVVIRLNGKLNTRKDVSRYHFQEENRFMYNFQSIAIISPQMEPHRLEVKIEISLPGRAIRNEIGNGLFYDDNDLRWLSKDMEKLLDNKLYPNMNLLSRNDNEPIRVHSYIIDARWDNFFKLHDFAVQIRDTVQTNISRAVLLDILTYMYTGSIRRNWPDWKNAAYSVELFQVIDRYKLYHLYKVFAKIDLQQRRVTRNPVFIQSRLFPLYIVNNRPINNASYRWHVNPNPEYKFNVEIRLLKDNKTGPWLSYSLQSKSPSRVCAELNLEVMKRKGGNPLEKVSHFHGRDFTIDPDETVESRNVLFLGCPETFGGFDSASPDGTEIEYFIRCLLNVINGNTVIQVLSERSDRLQSELIRFGALSDHLYKFRRVRVDTDMDILCSLETPGYFIAHHIHKGIIAARLPGLENVILANDIPDSVRLTLSIITLPIILDYMYTGKIFAIPIPYLDEINDFAEKSMFHSLLDLINRIRSLWIDR</sequence>
<proteinExistence type="predicted"/>
<name>A0AAV1YSM8_9ARAC</name>
<keyword evidence="3" id="KW-1185">Reference proteome</keyword>
<dbReference type="Proteomes" id="UP001497382">
    <property type="component" value="Unassembled WGS sequence"/>
</dbReference>
<dbReference type="AlphaFoldDB" id="A0AAV1YSM8"/>
<reference evidence="2 3" key="1">
    <citation type="submission" date="2024-04" db="EMBL/GenBank/DDBJ databases">
        <authorList>
            <person name="Rising A."/>
            <person name="Reimegard J."/>
            <person name="Sonavane S."/>
            <person name="Akerstrom W."/>
            <person name="Nylinder S."/>
            <person name="Hedman E."/>
            <person name="Kallberg Y."/>
        </authorList>
    </citation>
    <scope>NUCLEOTIDE SEQUENCE [LARGE SCALE GENOMIC DNA]</scope>
</reference>
<gene>
    <name evidence="2" type="ORF">LARSCL_LOCUS649</name>
</gene>
<feature type="region of interest" description="Disordered" evidence="1">
    <location>
        <begin position="1"/>
        <end position="50"/>
    </location>
</feature>
<feature type="compositionally biased region" description="Basic and acidic residues" evidence="1">
    <location>
        <begin position="24"/>
        <end position="36"/>
    </location>
</feature>
<dbReference type="EMBL" id="CAXIEN010000003">
    <property type="protein sequence ID" value="CAL1261834.1"/>
    <property type="molecule type" value="Genomic_DNA"/>
</dbReference>
<feature type="compositionally biased region" description="Polar residues" evidence="1">
    <location>
        <begin position="37"/>
        <end position="50"/>
    </location>
</feature>